<feature type="region of interest" description="Disordered" evidence="1">
    <location>
        <begin position="113"/>
        <end position="137"/>
    </location>
</feature>
<comment type="caution">
    <text evidence="2">The sequence shown here is derived from an EMBL/GenBank/DDBJ whole genome shotgun (WGS) entry which is preliminary data.</text>
</comment>
<evidence type="ECO:0000256" key="1">
    <source>
        <dbReference type="SAM" id="MobiDB-lite"/>
    </source>
</evidence>
<proteinExistence type="predicted"/>
<keyword evidence="3" id="KW-1185">Reference proteome</keyword>
<feature type="compositionally biased region" description="Basic and acidic residues" evidence="1">
    <location>
        <begin position="1114"/>
        <end position="1127"/>
    </location>
</feature>
<feature type="compositionally biased region" description="Acidic residues" evidence="1">
    <location>
        <begin position="122"/>
        <end position="137"/>
    </location>
</feature>
<reference evidence="2" key="1">
    <citation type="submission" date="2023-03" db="EMBL/GenBank/DDBJ databases">
        <title>Massive genome expansion in bonnet fungi (Mycena s.s.) driven by repeated elements and novel gene families across ecological guilds.</title>
        <authorList>
            <consortium name="Lawrence Berkeley National Laboratory"/>
            <person name="Harder C.B."/>
            <person name="Miyauchi S."/>
            <person name="Viragh M."/>
            <person name="Kuo A."/>
            <person name="Thoen E."/>
            <person name="Andreopoulos B."/>
            <person name="Lu D."/>
            <person name="Skrede I."/>
            <person name="Drula E."/>
            <person name="Henrissat B."/>
            <person name="Morin E."/>
            <person name="Kohler A."/>
            <person name="Barry K."/>
            <person name="LaButti K."/>
            <person name="Morin E."/>
            <person name="Salamov A."/>
            <person name="Lipzen A."/>
            <person name="Mereny Z."/>
            <person name="Hegedus B."/>
            <person name="Baldrian P."/>
            <person name="Stursova M."/>
            <person name="Weitz H."/>
            <person name="Taylor A."/>
            <person name="Grigoriev I.V."/>
            <person name="Nagy L.G."/>
            <person name="Martin F."/>
            <person name="Kauserud H."/>
        </authorList>
    </citation>
    <scope>NUCLEOTIDE SEQUENCE</scope>
    <source>
        <strain evidence="2">9144</strain>
    </source>
</reference>
<feature type="compositionally biased region" description="Basic and acidic residues" evidence="1">
    <location>
        <begin position="1068"/>
        <end position="1103"/>
    </location>
</feature>
<dbReference type="Proteomes" id="UP001219525">
    <property type="component" value="Unassembled WGS sequence"/>
</dbReference>
<sequence length="1189" mass="134929">MSSLKKHLSTQTHLACVKSYEDELRAEAEQSQHLNAAYDAPSVLEYPDPAHVQHSGAQSMFPERQEPESSESFFDFHPLDHMVEELGQKPSEENELSPEEFREILQQEYQRMVEAARHAESAADESDELTVEEEDDDIDSDDQCCDLFLADNPDFFPYPNKTVMHLDILDNLPRCRFTNAQLSVVLHFAKSLGAPNVPTLKGLRKIQQDLQFRCATEPVKITSSLGNIFYVNDIRDTIARDFANPLVASKMQLYPEEPNGPISETWQAERWKEYQPSQLTPMYSRGFKRFWIEELAQLKDGRYVIPTAWIKRNGVLTADAWVVTSSEAGVWNHTQVEIFPEADDFELDYNDIIATHAPDLRWAEESHSHISPTPNEMRKLVDDDEDLFVVMVTAWADDVSGNRSKQYNKHINVCTQNDCLPGPERQQEYHVHCISTSPHASSHEQLATLRDHAKSTEKEPVRAYNAHTKRKCRFIIRVPCLPADNPQQSEEASHMGGNANYPCRKCHWGGNQQEKETAAIYHNCHFVGIARSAAEIRASLEQQLDLACTSGDLTSVEKFQRSCGTKDKITQYWIEQIVAQAHAIKEQEPGCSKVEITTRLRSWLDDQPGDKMNPLLDITGLDPSQDTPVELLHTILLGVMKYIWHILNTTQWSDSDRHLLAIRLQSTDLSGLTVPPIRASYMMQYRNNLIGKHFKTLMQVLAFHVHGMTTPEQYTLIGTAGDLGARLWMPEIDDMTMHIDQLKPAIANVLDAFDAVDPLRIIVKIKLHLLSHLPDDIRRFGPAVRFSTEIFEAYNAVFRMCSVNSNHLAPSRDIARKFASMERVKHFLSVTGGTAPQNPGFSPATVYAVYFWMMLCSNGIWDGASTHWTLEQAPDDNSLWREGKYTTAQSGDRVSKMSWVFAIDIQGQSVLARVAEIIERESRPIVTLERFVCSDVRHPELHWPVVRRPNGTEITNGMQSYLVVEAASIQFGCSVQHNCRKGQCKPAVIGKECQEREETGRDRKLIKHSDDDHFILNMAGLHNFVRLLRTLPRSLTDIKPLYTEAEREVFHGTVAAKALKMRTKKRAKTAEKRRATAAAKRDEARKAVEEAEVAERAAERAEAGEGDEDEWDEADRGDREQQRHDGEATASDIDADNEGREGAAGDADSDSYSEDESRQTRSTTRRAKKRKAPNGEPEDQRKRQKRAKN</sequence>
<accession>A0AAD6UKU4</accession>
<feature type="region of interest" description="Disordered" evidence="1">
    <location>
        <begin position="39"/>
        <end position="70"/>
    </location>
</feature>
<evidence type="ECO:0000313" key="2">
    <source>
        <dbReference type="EMBL" id="KAJ7189318.1"/>
    </source>
</evidence>
<dbReference type="EMBL" id="JARJCW010000182">
    <property type="protein sequence ID" value="KAJ7189318.1"/>
    <property type="molecule type" value="Genomic_DNA"/>
</dbReference>
<feature type="compositionally biased region" description="Acidic residues" evidence="1">
    <location>
        <begin position="1104"/>
        <end position="1113"/>
    </location>
</feature>
<dbReference type="PANTHER" id="PTHR31912">
    <property type="entry name" value="IP13529P"/>
    <property type="match status" value="1"/>
</dbReference>
<dbReference type="AlphaFoldDB" id="A0AAD6UKU4"/>
<protein>
    <submittedName>
        <fullName evidence="2">Uncharacterized protein</fullName>
    </submittedName>
</protein>
<evidence type="ECO:0000313" key="3">
    <source>
        <dbReference type="Proteomes" id="UP001219525"/>
    </source>
</evidence>
<name>A0AAD6UKU4_9AGAR</name>
<dbReference type="PANTHER" id="PTHR31912:SF34">
    <property type="entry name" value="NOTOCHORD-RELATED PROTEIN"/>
    <property type="match status" value="1"/>
</dbReference>
<organism evidence="2 3">
    <name type="scientific">Mycena pura</name>
    <dbReference type="NCBI Taxonomy" id="153505"/>
    <lineage>
        <taxon>Eukaryota</taxon>
        <taxon>Fungi</taxon>
        <taxon>Dikarya</taxon>
        <taxon>Basidiomycota</taxon>
        <taxon>Agaricomycotina</taxon>
        <taxon>Agaricomycetes</taxon>
        <taxon>Agaricomycetidae</taxon>
        <taxon>Agaricales</taxon>
        <taxon>Marasmiineae</taxon>
        <taxon>Mycenaceae</taxon>
        <taxon>Mycena</taxon>
    </lineage>
</organism>
<gene>
    <name evidence="2" type="ORF">GGX14DRAFT_580795</name>
</gene>
<feature type="compositionally biased region" description="Basic residues" evidence="1">
    <location>
        <begin position="1163"/>
        <end position="1172"/>
    </location>
</feature>
<feature type="region of interest" description="Disordered" evidence="1">
    <location>
        <begin position="1061"/>
        <end position="1189"/>
    </location>
</feature>